<evidence type="ECO:0000313" key="2">
    <source>
        <dbReference type="Proteomes" id="UP001416858"/>
    </source>
</evidence>
<proteinExistence type="predicted"/>
<gene>
    <name evidence="1" type="ORF">Rcae01_05054</name>
</gene>
<organism evidence="1 2">
    <name type="scientific">Novipirellula caenicola</name>
    <dbReference type="NCBI Taxonomy" id="1536901"/>
    <lineage>
        <taxon>Bacteria</taxon>
        <taxon>Pseudomonadati</taxon>
        <taxon>Planctomycetota</taxon>
        <taxon>Planctomycetia</taxon>
        <taxon>Pirellulales</taxon>
        <taxon>Pirellulaceae</taxon>
        <taxon>Novipirellula</taxon>
    </lineage>
</organism>
<sequence>MAGGSGRGNESCSLIQPQRTRWLVHDGKCQKRTRCLVHYGKCQKGLVALSTTVNAAKAWIHYVTSTAT</sequence>
<protein>
    <submittedName>
        <fullName evidence="1">Uncharacterized protein</fullName>
    </submittedName>
</protein>
<comment type="caution">
    <text evidence="1">The sequence shown here is derived from an EMBL/GenBank/DDBJ whole genome shotgun (WGS) entry which is preliminary data.</text>
</comment>
<evidence type="ECO:0000313" key="1">
    <source>
        <dbReference type="EMBL" id="GAA5509554.1"/>
    </source>
</evidence>
<dbReference type="Proteomes" id="UP001416858">
    <property type="component" value="Unassembled WGS sequence"/>
</dbReference>
<dbReference type="EMBL" id="BAABRO010000014">
    <property type="protein sequence ID" value="GAA5509554.1"/>
    <property type="molecule type" value="Genomic_DNA"/>
</dbReference>
<accession>A0ABP9VWN2</accession>
<keyword evidence="2" id="KW-1185">Reference proteome</keyword>
<name>A0ABP9VWN2_9BACT</name>
<reference evidence="1 2" key="1">
    <citation type="submission" date="2024-02" db="EMBL/GenBank/DDBJ databases">
        <title>Rhodopirellula caenicola NBRC 110016.</title>
        <authorList>
            <person name="Ichikawa N."/>
            <person name="Katano-Makiyama Y."/>
            <person name="Hidaka K."/>
        </authorList>
    </citation>
    <scope>NUCLEOTIDE SEQUENCE [LARGE SCALE GENOMIC DNA]</scope>
    <source>
        <strain evidence="1 2">NBRC 110016</strain>
    </source>
</reference>